<keyword evidence="5 6" id="KW-0472">Membrane</keyword>
<dbReference type="PANTHER" id="PTHR11266">
    <property type="entry name" value="PEROXISOMAL MEMBRANE PROTEIN 2, PXMP2 MPV17"/>
    <property type="match status" value="1"/>
</dbReference>
<keyword evidence="4 6" id="KW-1133">Transmembrane helix</keyword>
<name>A0A6J8ELS6_MYTCO</name>
<sequence>MPLRRTMMVYATLWTAADIVEQKYISKKNQHDVKKTVRIATVGTFVIAPLVFNWIKLAERLFPGKSAKTVLTKVLIEQVTFAPVSITSFYAATSLLERKNFLEELKAKFPVTWKTGLTFWPFLQVINFGVVPLKYRPLVVAGGSFLWSIFLCFMKEEKKNVGAIEIEIIPPVAQKKETKDTS</sequence>
<keyword evidence="3 6" id="KW-0812">Transmembrane</keyword>
<feature type="transmembrane region" description="Helical" evidence="6">
    <location>
        <begin position="137"/>
        <end position="154"/>
    </location>
</feature>
<dbReference type="PANTHER" id="PTHR11266:SF75">
    <property type="entry name" value="IP10007P-RELATED"/>
    <property type="match status" value="1"/>
</dbReference>
<evidence type="ECO:0000256" key="4">
    <source>
        <dbReference type="ARBA" id="ARBA00022989"/>
    </source>
</evidence>
<reference evidence="7 8" key="1">
    <citation type="submission" date="2020-06" db="EMBL/GenBank/DDBJ databases">
        <authorList>
            <person name="Li R."/>
            <person name="Bekaert M."/>
        </authorList>
    </citation>
    <scope>NUCLEOTIDE SEQUENCE [LARGE SCALE GENOMIC DNA]</scope>
    <source>
        <strain evidence="8">wild</strain>
    </source>
</reference>
<evidence type="ECO:0000256" key="2">
    <source>
        <dbReference type="ARBA" id="ARBA00006824"/>
    </source>
</evidence>
<dbReference type="Pfam" id="PF04117">
    <property type="entry name" value="Mpv17_PMP22"/>
    <property type="match status" value="1"/>
</dbReference>
<dbReference type="Proteomes" id="UP000507470">
    <property type="component" value="Unassembled WGS sequence"/>
</dbReference>
<keyword evidence="8" id="KW-1185">Reference proteome</keyword>
<organism evidence="7 8">
    <name type="scientific">Mytilus coruscus</name>
    <name type="common">Sea mussel</name>
    <dbReference type="NCBI Taxonomy" id="42192"/>
    <lineage>
        <taxon>Eukaryota</taxon>
        <taxon>Metazoa</taxon>
        <taxon>Spiralia</taxon>
        <taxon>Lophotrochozoa</taxon>
        <taxon>Mollusca</taxon>
        <taxon>Bivalvia</taxon>
        <taxon>Autobranchia</taxon>
        <taxon>Pteriomorphia</taxon>
        <taxon>Mytilida</taxon>
        <taxon>Mytiloidea</taxon>
        <taxon>Mytilidae</taxon>
        <taxon>Mytilinae</taxon>
        <taxon>Mytilus</taxon>
    </lineage>
</organism>
<protein>
    <submittedName>
        <fullName evidence="7">MPV17L</fullName>
    </submittedName>
</protein>
<evidence type="ECO:0000256" key="3">
    <source>
        <dbReference type="ARBA" id="ARBA00022692"/>
    </source>
</evidence>
<comment type="similarity">
    <text evidence="2 6">Belongs to the peroxisomal membrane protein PXMP2/4 family.</text>
</comment>
<dbReference type="AlphaFoldDB" id="A0A6J8ELS6"/>
<dbReference type="GO" id="GO:0016020">
    <property type="term" value="C:membrane"/>
    <property type="evidence" value="ECO:0007669"/>
    <property type="project" value="UniProtKB-SubCell"/>
</dbReference>
<feature type="transmembrane region" description="Helical" evidence="6">
    <location>
        <begin position="36"/>
        <end position="55"/>
    </location>
</feature>
<evidence type="ECO:0000313" key="8">
    <source>
        <dbReference type="Proteomes" id="UP000507470"/>
    </source>
</evidence>
<dbReference type="GO" id="GO:0005739">
    <property type="term" value="C:mitochondrion"/>
    <property type="evidence" value="ECO:0007669"/>
    <property type="project" value="TreeGrafter"/>
</dbReference>
<evidence type="ECO:0000256" key="5">
    <source>
        <dbReference type="ARBA" id="ARBA00023136"/>
    </source>
</evidence>
<evidence type="ECO:0000256" key="6">
    <source>
        <dbReference type="RuleBase" id="RU363053"/>
    </source>
</evidence>
<feature type="transmembrane region" description="Helical" evidence="6">
    <location>
        <begin position="113"/>
        <end position="131"/>
    </location>
</feature>
<dbReference type="EMBL" id="CACVKT020009355">
    <property type="protein sequence ID" value="CAC5421504.1"/>
    <property type="molecule type" value="Genomic_DNA"/>
</dbReference>
<feature type="transmembrane region" description="Helical" evidence="6">
    <location>
        <begin position="75"/>
        <end position="92"/>
    </location>
</feature>
<gene>
    <name evidence="7" type="ORF">MCOR_53624</name>
</gene>
<comment type="subcellular location">
    <subcellularLocation>
        <location evidence="1">Membrane</location>
        <topology evidence="1">Multi-pass membrane protein</topology>
    </subcellularLocation>
</comment>
<proteinExistence type="inferred from homology"/>
<evidence type="ECO:0000313" key="7">
    <source>
        <dbReference type="EMBL" id="CAC5421504.1"/>
    </source>
</evidence>
<dbReference type="OrthoDB" id="430207at2759"/>
<accession>A0A6J8ELS6</accession>
<dbReference type="InterPro" id="IPR007248">
    <property type="entry name" value="Mpv17_PMP22"/>
</dbReference>
<evidence type="ECO:0000256" key="1">
    <source>
        <dbReference type="ARBA" id="ARBA00004141"/>
    </source>
</evidence>